<sequence>MCIKVSRDEQLQARSCARVQRSEPTWREGRALLLDALVSMARAGGGLLIVPGDETVLLSGRMPQHLVPTLRHRAARAADEGTDGVDIRFEPDGLRQGLRLRHLMLLVLREHGVVMGTVVMIDLPAMDDAAHRALHAMGLALANQLRMERQAQAAALQAQRVEDVAYASGDWLWETDAAGVYTWILRDQSRGLAGDAQPEVGQAMQHAQVVDWVGEPVSPPLSLQDVLDKRHPVVRLVSAERDGERVRFVSRSAVPVLAADGVFLGYRGSARDVTESVQAKAELWRREHQLLQMTLAKEEAEAANRAKSVLVSKVGHELRTPLNAIVGLAQLIRMRQRPGHDGGPVDRWVDQIARTGGHMADTIEVLMELGRSASGCLRVGGRSFEVEDVLNEAIRIVEPEAWRRGIVIALGGDTRAMVHADRRAVRQVFVNLLSNAVKYNAEHGGVSLVVRSQGEGVSIKVRDTGPGLTPEQRARLFQPFDRLGAEKSNVQGHGLGLLISRDLLAAMDGSIAVDSSVGGGCTFTVTLPAAVVRCEGLVGVTSGTT</sequence>
<keyword evidence="10" id="KW-1185">Reference proteome</keyword>
<keyword evidence="5 9" id="KW-0418">Kinase</keyword>
<dbReference type="SMART" id="SM00388">
    <property type="entry name" value="HisKA"/>
    <property type="match status" value="1"/>
</dbReference>
<dbReference type="GO" id="GO:0000155">
    <property type="term" value="F:phosphorelay sensor kinase activity"/>
    <property type="evidence" value="ECO:0007669"/>
    <property type="project" value="InterPro"/>
</dbReference>
<feature type="domain" description="Histidine kinase" evidence="7">
    <location>
        <begin position="313"/>
        <end position="531"/>
    </location>
</feature>
<proteinExistence type="predicted"/>
<organism evidence="9 10">
    <name type="scientific">Piscinibacter terrae</name>
    <dbReference type="NCBI Taxonomy" id="2496871"/>
    <lineage>
        <taxon>Bacteria</taxon>
        <taxon>Pseudomonadati</taxon>
        <taxon>Pseudomonadota</taxon>
        <taxon>Betaproteobacteria</taxon>
        <taxon>Burkholderiales</taxon>
        <taxon>Sphaerotilaceae</taxon>
        <taxon>Piscinibacter</taxon>
    </lineage>
</organism>
<dbReference type="InterPro" id="IPR003594">
    <property type="entry name" value="HATPase_dom"/>
</dbReference>
<dbReference type="PANTHER" id="PTHR43711">
    <property type="entry name" value="TWO-COMPONENT HISTIDINE KINASE"/>
    <property type="match status" value="1"/>
</dbReference>
<dbReference type="InterPro" id="IPR036890">
    <property type="entry name" value="HATPase_C_sf"/>
</dbReference>
<dbReference type="Pfam" id="PF02518">
    <property type="entry name" value="HATPase_c"/>
    <property type="match status" value="1"/>
</dbReference>
<dbReference type="EMBL" id="QUSW01000001">
    <property type="protein sequence ID" value="RQP26277.1"/>
    <property type="molecule type" value="Genomic_DNA"/>
</dbReference>
<dbReference type="CDD" id="cd00082">
    <property type="entry name" value="HisKA"/>
    <property type="match status" value="1"/>
</dbReference>
<keyword evidence="3" id="KW-0597">Phosphoprotein</keyword>
<evidence type="ECO:0000256" key="1">
    <source>
        <dbReference type="ARBA" id="ARBA00000085"/>
    </source>
</evidence>
<dbReference type="InterPro" id="IPR000700">
    <property type="entry name" value="PAS-assoc_C"/>
</dbReference>
<dbReference type="Gene3D" id="3.30.565.10">
    <property type="entry name" value="Histidine kinase-like ATPase, C-terminal domain"/>
    <property type="match status" value="1"/>
</dbReference>
<evidence type="ECO:0000259" key="7">
    <source>
        <dbReference type="PROSITE" id="PS50109"/>
    </source>
</evidence>
<evidence type="ECO:0000256" key="4">
    <source>
        <dbReference type="ARBA" id="ARBA00022679"/>
    </source>
</evidence>
<reference evidence="9 10" key="2">
    <citation type="submission" date="2018-12" db="EMBL/GenBank/DDBJ databases">
        <title>Rhizobacter gummiphilus sp. nov., a rubber-degrading bacterium isolated from the soil of a botanical garden in Japan.</title>
        <authorList>
            <person name="Shunsuke S.S."/>
        </authorList>
    </citation>
    <scope>NUCLEOTIDE SEQUENCE [LARGE SCALE GENOMIC DNA]</scope>
    <source>
        <strain evidence="9 10">S-16</strain>
    </source>
</reference>
<evidence type="ECO:0000259" key="8">
    <source>
        <dbReference type="PROSITE" id="PS50113"/>
    </source>
</evidence>
<name>A0A3N7HVE8_9BURK</name>
<dbReference type="SUPFAM" id="SSF47384">
    <property type="entry name" value="Homodimeric domain of signal transducing histidine kinase"/>
    <property type="match status" value="1"/>
</dbReference>
<dbReference type="PROSITE" id="PS50109">
    <property type="entry name" value="HIS_KIN"/>
    <property type="match status" value="1"/>
</dbReference>
<dbReference type="InterPro" id="IPR004358">
    <property type="entry name" value="Sig_transdc_His_kin-like_C"/>
</dbReference>
<dbReference type="PRINTS" id="PR00344">
    <property type="entry name" value="BCTRLSENSOR"/>
</dbReference>
<dbReference type="RefSeq" id="WP_124538954.1">
    <property type="nucleotide sequence ID" value="NZ_QUSW01000001.1"/>
</dbReference>
<protein>
    <recommendedName>
        <fullName evidence="2">histidine kinase</fullName>
        <ecNumber evidence="2">2.7.13.3</ecNumber>
    </recommendedName>
</protein>
<dbReference type="EC" id="2.7.13.3" evidence="2"/>
<gene>
    <name evidence="9" type="ORF">DZC73_04410</name>
</gene>
<dbReference type="InterPro" id="IPR003661">
    <property type="entry name" value="HisK_dim/P_dom"/>
</dbReference>
<dbReference type="PROSITE" id="PS50113">
    <property type="entry name" value="PAC"/>
    <property type="match status" value="1"/>
</dbReference>
<evidence type="ECO:0000313" key="10">
    <source>
        <dbReference type="Proteomes" id="UP000267464"/>
    </source>
</evidence>
<evidence type="ECO:0000256" key="5">
    <source>
        <dbReference type="ARBA" id="ARBA00022777"/>
    </source>
</evidence>
<dbReference type="Proteomes" id="UP000267464">
    <property type="component" value="Unassembled WGS sequence"/>
</dbReference>
<dbReference type="SMART" id="SM00387">
    <property type="entry name" value="HATPase_c"/>
    <property type="match status" value="1"/>
</dbReference>
<evidence type="ECO:0000256" key="3">
    <source>
        <dbReference type="ARBA" id="ARBA00022553"/>
    </source>
</evidence>
<dbReference type="SUPFAM" id="SSF55874">
    <property type="entry name" value="ATPase domain of HSP90 chaperone/DNA topoisomerase II/histidine kinase"/>
    <property type="match status" value="1"/>
</dbReference>
<dbReference type="OrthoDB" id="9810730at2"/>
<evidence type="ECO:0000313" key="9">
    <source>
        <dbReference type="EMBL" id="RQP26277.1"/>
    </source>
</evidence>
<dbReference type="Pfam" id="PF00512">
    <property type="entry name" value="HisKA"/>
    <property type="match status" value="1"/>
</dbReference>
<keyword evidence="4" id="KW-0808">Transferase</keyword>
<dbReference type="PANTHER" id="PTHR43711:SF26">
    <property type="entry name" value="SENSOR HISTIDINE KINASE RCSC"/>
    <property type="match status" value="1"/>
</dbReference>
<comment type="catalytic activity">
    <reaction evidence="1">
        <text>ATP + protein L-histidine = ADP + protein N-phospho-L-histidine.</text>
        <dbReference type="EC" id="2.7.13.3"/>
    </reaction>
</comment>
<comment type="caution">
    <text evidence="9">The sequence shown here is derived from an EMBL/GenBank/DDBJ whole genome shotgun (WGS) entry which is preliminary data.</text>
</comment>
<dbReference type="InterPro" id="IPR036097">
    <property type="entry name" value="HisK_dim/P_sf"/>
</dbReference>
<dbReference type="AlphaFoldDB" id="A0A3N7HVE8"/>
<dbReference type="Gene3D" id="1.10.287.130">
    <property type="match status" value="1"/>
</dbReference>
<keyword evidence="6" id="KW-0902">Two-component regulatory system</keyword>
<reference evidence="9 10" key="1">
    <citation type="submission" date="2018-08" db="EMBL/GenBank/DDBJ databases">
        <authorList>
            <person name="Khan S.A."/>
            <person name="Jeon C.O."/>
            <person name="Chun B.H."/>
            <person name="Jeong S.E."/>
        </authorList>
    </citation>
    <scope>NUCLEOTIDE SEQUENCE [LARGE SCALE GENOMIC DNA]</scope>
    <source>
        <strain evidence="9 10">S-16</strain>
    </source>
</reference>
<accession>A0A3N7HVE8</accession>
<evidence type="ECO:0000256" key="6">
    <source>
        <dbReference type="ARBA" id="ARBA00023012"/>
    </source>
</evidence>
<evidence type="ECO:0000256" key="2">
    <source>
        <dbReference type="ARBA" id="ARBA00012438"/>
    </source>
</evidence>
<dbReference type="Gene3D" id="3.30.450.20">
    <property type="entry name" value="PAS domain"/>
    <property type="match status" value="1"/>
</dbReference>
<feature type="domain" description="PAC" evidence="8">
    <location>
        <begin position="230"/>
        <end position="285"/>
    </location>
</feature>
<dbReference type="InterPro" id="IPR050736">
    <property type="entry name" value="Sensor_HK_Regulatory"/>
</dbReference>
<dbReference type="InterPro" id="IPR005467">
    <property type="entry name" value="His_kinase_dom"/>
</dbReference>